<name>A0A1L9QRF6_9CYAN</name>
<evidence type="ECO:0000313" key="7">
    <source>
        <dbReference type="Proteomes" id="UP000183940"/>
    </source>
</evidence>
<keyword evidence="2 4" id="KW-0238">DNA-binding</keyword>
<evidence type="ECO:0000256" key="4">
    <source>
        <dbReference type="PROSITE-ProRule" id="PRU00335"/>
    </source>
</evidence>
<proteinExistence type="predicted"/>
<evidence type="ECO:0000313" key="6">
    <source>
        <dbReference type="EMBL" id="OJJ25285.1"/>
    </source>
</evidence>
<evidence type="ECO:0000256" key="1">
    <source>
        <dbReference type="ARBA" id="ARBA00023015"/>
    </source>
</evidence>
<reference evidence="6" key="1">
    <citation type="submission" date="2016-10" db="EMBL/GenBank/DDBJ databases">
        <title>CRISPR-Cas defence system in Roseofilum reptotaenium: evidence of a bacteriophage-cyanobacterium arms race in the coral black band disease.</title>
        <authorList>
            <person name="Buerger P."/>
            <person name="Wood-Charlson E.M."/>
            <person name="Weynberg K.D."/>
            <person name="Willis B."/>
            <person name="Van Oppen M.J."/>
        </authorList>
    </citation>
    <scope>NUCLEOTIDE SEQUENCE [LARGE SCALE GENOMIC DNA]</scope>
    <source>
        <strain evidence="6">AO1-A</strain>
    </source>
</reference>
<dbReference type="InterPro" id="IPR001647">
    <property type="entry name" value="HTH_TetR"/>
</dbReference>
<sequence length="213" mass="23887">MTFKRARQTEQKAERRAGILAKARELCAEHGILNWSLNELGRRAEVNKSNLYRYFGSREEILMTLMTEETGAFVTAFKEATAGRTLTAREFAKIIAQQYATQSFLCDLLSLSSTLFEHNVDLEKIRDIKLGSLSQMDEIAQVIADCLSGVDEDVAGQIAFTSGVMTAGLWPMANPAAPMRKLAQFEGLERLHFDFESQMEQMMVAYITGIMVN</sequence>
<dbReference type="PANTHER" id="PTHR30055:SF234">
    <property type="entry name" value="HTH-TYPE TRANSCRIPTIONAL REGULATOR BETI"/>
    <property type="match status" value="1"/>
</dbReference>
<dbReference type="PANTHER" id="PTHR30055">
    <property type="entry name" value="HTH-TYPE TRANSCRIPTIONAL REGULATOR RUTR"/>
    <property type="match status" value="1"/>
</dbReference>
<keyword evidence="7" id="KW-1185">Reference proteome</keyword>
<feature type="domain" description="HTH tetR-type" evidence="5">
    <location>
        <begin position="13"/>
        <end position="73"/>
    </location>
</feature>
<dbReference type="GO" id="GO:0003700">
    <property type="term" value="F:DNA-binding transcription factor activity"/>
    <property type="evidence" value="ECO:0007669"/>
    <property type="project" value="TreeGrafter"/>
</dbReference>
<dbReference type="InterPro" id="IPR009057">
    <property type="entry name" value="Homeodomain-like_sf"/>
</dbReference>
<dbReference type="GO" id="GO:0000976">
    <property type="term" value="F:transcription cis-regulatory region binding"/>
    <property type="evidence" value="ECO:0007669"/>
    <property type="project" value="TreeGrafter"/>
</dbReference>
<dbReference type="EMBL" id="MLAW01000019">
    <property type="protein sequence ID" value="OJJ25285.1"/>
    <property type="molecule type" value="Genomic_DNA"/>
</dbReference>
<dbReference type="Gene3D" id="1.10.357.10">
    <property type="entry name" value="Tetracycline Repressor, domain 2"/>
    <property type="match status" value="1"/>
</dbReference>
<keyword evidence="1" id="KW-0805">Transcription regulation</keyword>
<feature type="DNA-binding region" description="H-T-H motif" evidence="4">
    <location>
        <begin position="36"/>
        <end position="55"/>
    </location>
</feature>
<evidence type="ECO:0000256" key="2">
    <source>
        <dbReference type="ARBA" id="ARBA00023125"/>
    </source>
</evidence>
<dbReference type="PRINTS" id="PR00455">
    <property type="entry name" value="HTHTETR"/>
</dbReference>
<dbReference type="Pfam" id="PF17929">
    <property type="entry name" value="TetR_C_34"/>
    <property type="match status" value="1"/>
</dbReference>
<dbReference type="SUPFAM" id="SSF46689">
    <property type="entry name" value="Homeodomain-like"/>
    <property type="match status" value="1"/>
</dbReference>
<gene>
    <name evidence="6" type="ORF">BI308_12435</name>
</gene>
<protein>
    <recommendedName>
        <fullName evidence="5">HTH tetR-type domain-containing protein</fullName>
    </recommendedName>
</protein>
<organism evidence="6 7">
    <name type="scientific">Roseofilum reptotaenium AO1-A</name>
    <dbReference type="NCBI Taxonomy" id="1925591"/>
    <lineage>
        <taxon>Bacteria</taxon>
        <taxon>Bacillati</taxon>
        <taxon>Cyanobacteriota</taxon>
        <taxon>Cyanophyceae</taxon>
        <taxon>Desertifilales</taxon>
        <taxon>Desertifilaceae</taxon>
        <taxon>Roseofilum</taxon>
    </lineage>
</organism>
<evidence type="ECO:0000256" key="3">
    <source>
        <dbReference type="ARBA" id="ARBA00023163"/>
    </source>
</evidence>
<comment type="caution">
    <text evidence="6">The sequence shown here is derived from an EMBL/GenBank/DDBJ whole genome shotgun (WGS) entry which is preliminary data.</text>
</comment>
<dbReference type="InterPro" id="IPR041483">
    <property type="entry name" value="TetR_C_34"/>
</dbReference>
<dbReference type="STRING" id="1925591.BI308_12435"/>
<accession>A0A1L9QRF6</accession>
<dbReference type="PROSITE" id="PS50977">
    <property type="entry name" value="HTH_TETR_2"/>
    <property type="match status" value="1"/>
</dbReference>
<keyword evidence="3" id="KW-0804">Transcription</keyword>
<dbReference type="Pfam" id="PF00440">
    <property type="entry name" value="TetR_N"/>
    <property type="match status" value="1"/>
</dbReference>
<dbReference type="AlphaFoldDB" id="A0A1L9QRF6"/>
<evidence type="ECO:0000259" key="5">
    <source>
        <dbReference type="PROSITE" id="PS50977"/>
    </source>
</evidence>
<dbReference type="Proteomes" id="UP000183940">
    <property type="component" value="Unassembled WGS sequence"/>
</dbReference>
<dbReference type="InterPro" id="IPR050109">
    <property type="entry name" value="HTH-type_TetR-like_transc_reg"/>
</dbReference>